<protein>
    <submittedName>
        <fullName evidence="2">Uncharacterized protein</fullName>
    </submittedName>
</protein>
<evidence type="ECO:0000313" key="3">
    <source>
        <dbReference type="Proteomes" id="UP001596020"/>
    </source>
</evidence>
<organism evidence="2 3">
    <name type="scientific">Falsiporphyromonas endometrii</name>
    <dbReference type="NCBI Taxonomy" id="1387297"/>
    <lineage>
        <taxon>Bacteria</taxon>
        <taxon>Pseudomonadati</taxon>
        <taxon>Bacteroidota</taxon>
        <taxon>Bacteroidia</taxon>
        <taxon>Bacteroidales</taxon>
        <taxon>Porphyromonadaceae</taxon>
        <taxon>Falsiporphyromonas</taxon>
    </lineage>
</organism>
<evidence type="ECO:0000313" key="2">
    <source>
        <dbReference type="EMBL" id="MFC4665352.1"/>
    </source>
</evidence>
<dbReference type="EMBL" id="JBHSGO010000034">
    <property type="protein sequence ID" value="MFC4665352.1"/>
    <property type="molecule type" value="Genomic_DNA"/>
</dbReference>
<keyword evidence="1" id="KW-0175">Coiled coil</keyword>
<reference evidence="3" key="1">
    <citation type="journal article" date="2019" name="Int. J. Syst. Evol. Microbiol.">
        <title>The Global Catalogue of Microorganisms (GCM) 10K type strain sequencing project: providing services to taxonomists for standard genome sequencing and annotation.</title>
        <authorList>
            <consortium name="The Broad Institute Genomics Platform"/>
            <consortium name="The Broad Institute Genome Sequencing Center for Infectious Disease"/>
            <person name="Wu L."/>
            <person name="Ma J."/>
        </authorList>
    </citation>
    <scope>NUCLEOTIDE SEQUENCE [LARGE SCALE GENOMIC DNA]</scope>
    <source>
        <strain evidence="3">CGMCC 4.7357</strain>
    </source>
</reference>
<dbReference type="Proteomes" id="UP001596020">
    <property type="component" value="Unassembled WGS sequence"/>
</dbReference>
<feature type="coiled-coil region" evidence="1">
    <location>
        <begin position="8"/>
        <end position="63"/>
    </location>
</feature>
<dbReference type="RefSeq" id="WP_380077395.1">
    <property type="nucleotide sequence ID" value="NZ_JBHSGO010000034.1"/>
</dbReference>
<gene>
    <name evidence="2" type="ORF">ACFO3G_01780</name>
</gene>
<proteinExistence type="predicted"/>
<comment type="caution">
    <text evidence="2">The sequence shown here is derived from an EMBL/GenBank/DDBJ whole genome shotgun (WGS) entry which is preliminary data.</text>
</comment>
<evidence type="ECO:0000256" key="1">
    <source>
        <dbReference type="SAM" id="Coils"/>
    </source>
</evidence>
<name>A0ABV9K5F7_9PORP</name>
<sequence length="115" mass="13075">MKDKGVTDKALQDKIDNLQKHIKVLNKETETTKDLVKVISEKIEKAYTAIDELESILKKEKLEPDKKKAFSSALLEARDHLERGYEFTECAMDDLNDSCTMLKETGKSVKKISNA</sequence>
<keyword evidence="3" id="KW-1185">Reference proteome</keyword>
<accession>A0ABV9K5F7</accession>